<evidence type="ECO:0000313" key="2">
    <source>
        <dbReference type="Proteomes" id="UP000054843"/>
    </source>
</evidence>
<reference evidence="1 2" key="1">
    <citation type="submission" date="2015-01" db="EMBL/GenBank/DDBJ databases">
        <title>Evolution of Trichinella species and genotypes.</title>
        <authorList>
            <person name="Korhonen P.K."/>
            <person name="Edoardo P."/>
            <person name="Giuseppe L.R."/>
            <person name="Gasser R.B."/>
        </authorList>
    </citation>
    <scope>NUCLEOTIDE SEQUENCE [LARGE SCALE GENOMIC DNA]</scope>
    <source>
        <strain evidence="1">ISS1980</strain>
    </source>
</reference>
<sequence length="116" mass="12813">MDVDILLPLKLAHQMNVNFLKAHYLSSRLLKKAGKIACCENSKQQLSLMNYLFSWYCFDRSYHISHIRKCEIAKSELFFFSYSQRGFGKISACGVGVGGGGGACGCSQAKTCCVPS</sequence>
<dbReference type="EMBL" id="JYDO01000184">
    <property type="protein sequence ID" value="KRZ67845.1"/>
    <property type="molecule type" value="Genomic_DNA"/>
</dbReference>
<dbReference type="AlphaFoldDB" id="A0A0V1M834"/>
<keyword evidence="2" id="KW-1185">Reference proteome</keyword>
<name>A0A0V1M834_9BILA</name>
<evidence type="ECO:0000313" key="1">
    <source>
        <dbReference type="EMBL" id="KRZ67845.1"/>
    </source>
</evidence>
<comment type="caution">
    <text evidence="1">The sequence shown here is derived from an EMBL/GenBank/DDBJ whole genome shotgun (WGS) entry which is preliminary data.</text>
</comment>
<organism evidence="1 2">
    <name type="scientific">Trichinella papuae</name>
    <dbReference type="NCBI Taxonomy" id="268474"/>
    <lineage>
        <taxon>Eukaryota</taxon>
        <taxon>Metazoa</taxon>
        <taxon>Ecdysozoa</taxon>
        <taxon>Nematoda</taxon>
        <taxon>Enoplea</taxon>
        <taxon>Dorylaimia</taxon>
        <taxon>Trichinellida</taxon>
        <taxon>Trichinellidae</taxon>
        <taxon>Trichinella</taxon>
    </lineage>
</organism>
<protein>
    <submittedName>
        <fullName evidence="1">Uncharacterized protein</fullName>
    </submittedName>
</protein>
<accession>A0A0V1M834</accession>
<proteinExistence type="predicted"/>
<dbReference type="Proteomes" id="UP000054843">
    <property type="component" value="Unassembled WGS sequence"/>
</dbReference>
<gene>
    <name evidence="1" type="ORF">T10_12841</name>
</gene>